<dbReference type="EMBL" id="ATBP01001150">
    <property type="protein sequence ID" value="ETR67936.1"/>
    <property type="molecule type" value="Genomic_DNA"/>
</dbReference>
<evidence type="ECO:0000313" key="2">
    <source>
        <dbReference type="Proteomes" id="UP000189670"/>
    </source>
</evidence>
<dbReference type="Proteomes" id="UP000189670">
    <property type="component" value="Unassembled WGS sequence"/>
</dbReference>
<gene>
    <name evidence="1" type="ORF">OMM_11053</name>
</gene>
<proteinExistence type="predicted"/>
<comment type="caution">
    <text evidence="1">The sequence shown here is derived from an EMBL/GenBank/DDBJ whole genome shotgun (WGS) entry which is preliminary data.</text>
</comment>
<dbReference type="AlphaFoldDB" id="A0A1V1NZJ3"/>
<protein>
    <recommendedName>
        <fullName evidence="3">Nucleotidyl transferase AbiEii toxin, Type IV TA system</fullName>
    </recommendedName>
</protein>
<reference evidence="2" key="1">
    <citation type="submission" date="2012-11" db="EMBL/GenBank/DDBJ databases">
        <authorList>
            <person name="Lucero-Rivera Y.E."/>
            <person name="Tovar-Ramirez D."/>
        </authorList>
    </citation>
    <scope>NUCLEOTIDE SEQUENCE [LARGE SCALE GENOMIC DNA]</scope>
    <source>
        <strain evidence="2">Araruama</strain>
    </source>
</reference>
<name>A0A1V1NZJ3_9BACT</name>
<evidence type="ECO:0000313" key="1">
    <source>
        <dbReference type="EMBL" id="ETR67936.1"/>
    </source>
</evidence>
<organism evidence="1 2">
    <name type="scientific">Candidatus Magnetoglobus multicellularis str. Araruama</name>
    <dbReference type="NCBI Taxonomy" id="890399"/>
    <lineage>
        <taxon>Bacteria</taxon>
        <taxon>Pseudomonadati</taxon>
        <taxon>Thermodesulfobacteriota</taxon>
        <taxon>Desulfobacteria</taxon>
        <taxon>Desulfobacterales</taxon>
        <taxon>Desulfobacteraceae</taxon>
        <taxon>Candidatus Magnetoglobus</taxon>
    </lineage>
</organism>
<evidence type="ECO:0008006" key="3">
    <source>
        <dbReference type="Google" id="ProtNLM"/>
    </source>
</evidence>
<accession>A0A1V1NZJ3</accession>
<sequence>MFHLLGIERVADIFFKQIASHRNNYFPQVKHFLPCILKDMYKTILTKNQLDLLPLIQKLSKDYYLVGGTAIALHIGHRRSIDFDLFTRKKINRTSLKN</sequence>